<sequence length="145" mass="17052">MNDPLNKLKNSMKKTVFKDLSFSHERKNAVKEAIQRGKHSHPQLHFWKEETILYILDSIQYEEKHGYEISTHLYQKNDNSFIKSEGQLYTLLHLLENKGIIQSEWIEEKKYYSLTTKGKKHLAAVQEDAPKQRASLKHLLEEAST</sequence>
<accession>A0ABT9ZQB7</accession>
<dbReference type="GO" id="GO:0003677">
    <property type="term" value="F:DNA binding"/>
    <property type="evidence" value="ECO:0007669"/>
    <property type="project" value="UniProtKB-KW"/>
</dbReference>
<dbReference type="PANTHER" id="PTHR33169:SF14">
    <property type="entry name" value="TRANSCRIPTIONAL REGULATOR RV3488"/>
    <property type="match status" value="1"/>
</dbReference>
<keyword evidence="2" id="KW-0238">DNA-binding</keyword>
<protein>
    <submittedName>
        <fullName evidence="2">DNA-binding PadR family transcriptional regulator</fullName>
    </submittedName>
</protein>
<feature type="domain" description="Transcription regulator PadR N-terminal" evidence="1">
    <location>
        <begin position="55"/>
        <end position="123"/>
    </location>
</feature>
<dbReference type="EMBL" id="JAUSUG010000001">
    <property type="protein sequence ID" value="MDQ0253044.1"/>
    <property type="molecule type" value="Genomic_DNA"/>
</dbReference>
<dbReference type="PANTHER" id="PTHR33169">
    <property type="entry name" value="PADR-FAMILY TRANSCRIPTIONAL REGULATOR"/>
    <property type="match status" value="1"/>
</dbReference>
<dbReference type="SUPFAM" id="SSF46785">
    <property type="entry name" value="Winged helix' DNA-binding domain"/>
    <property type="match status" value="1"/>
</dbReference>
<name>A0ABT9ZQB7_9BACI</name>
<dbReference type="InterPro" id="IPR052509">
    <property type="entry name" value="Metal_resp_DNA-bind_regulator"/>
</dbReference>
<dbReference type="Pfam" id="PF03551">
    <property type="entry name" value="PadR"/>
    <property type="match status" value="1"/>
</dbReference>
<dbReference type="Proteomes" id="UP001230005">
    <property type="component" value="Unassembled WGS sequence"/>
</dbReference>
<reference evidence="2 3" key="1">
    <citation type="submission" date="2023-07" db="EMBL/GenBank/DDBJ databases">
        <title>Genomic Encyclopedia of Type Strains, Phase IV (KMG-IV): sequencing the most valuable type-strain genomes for metagenomic binning, comparative biology and taxonomic classification.</title>
        <authorList>
            <person name="Goeker M."/>
        </authorList>
    </citation>
    <scope>NUCLEOTIDE SEQUENCE [LARGE SCALE GENOMIC DNA]</scope>
    <source>
        <strain evidence="2 3">DSM 9768</strain>
    </source>
</reference>
<dbReference type="InterPro" id="IPR005149">
    <property type="entry name" value="Tscrpt_reg_PadR_N"/>
</dbReference>
<dbReference type="NCBIfam" id="NF006931">
    <property type="entry name" value="PRK09416.1"/>
    <property type="match status" value="1"/>
</dbReference>
<dbReference type="InterPro" id="IPR036390">
    <property type="entry name" value="WH_DNA-bd_sf"/>
</dbReference>
<evidence type="ECO:0000259" key="1">
    <source>
        <dbReference type="Pfam" id="PF03551"/>
    </source>
</evidence>
<dbReference type="Gene3D" id="1.10.10.10">
    <property type="entry name" value="Winged helix-like DNA-binding domain superfamily/Winged helix DNA-binding domain"/>
    <property type="match status" value="1"/>
</dbReference>
<dbReference type="InterPro" id="IPR036388">
    <property type="entry name" value="WH-like_DNA-bd_sf"/>
</dbReference>
<evidence type="ECO:0000313" key="3">
    <source>
        <dbReference type="Proteomes" id="UP001230005"/>
    </source>
</evidence>
<comment type="caution">
    <text evidence="2">The sequence shown here is derived from an EMBL/GenBank/DDBJ whole genome shotgun (WGS) entry which is preliminary data.</text>
</comment>
<proteinExistence type="predicted"/>
<gene>
    <name evidence="2" type="ORF">J2S74_000416</name>
</gene>
<keyword evidence="3" id="KW-1185">Reference proteome</keyword>
<evidence type="ECO:0000313" key="2">
    <source>
        <dbReference type="EMBL" id="MDQ0253044.1"/>
    </source>
</evidence>
<organism evidence="2 3">
    <name type="scientific">Evansella vedderi</name>
    <dbReference type="NCBI Taxonomy" id="38282"/>
    <lineage>
        <taxon>Bacteria</taxon>
        <taxon>Bacillati</taxon>
        <taxon>Bacillota</taxon>
        <taxon>Bacilli</taxon>
        <taxon>Bacillales</taxon>
        <taxon>Bacillaceae</taxon>
        <taxon>Evansella</taxon>
    </lineage>
</organism>
<dbReference type="RefSeq" id="WP_307321139.1">
    <property type="nucleotide sequence ID" value="NZ_JAUSUG010000001.1"/>
</dbReference>